<evidence type="ECO:0000313" key="4">
    <source>
        <dbReference type="Proteomes" id="UP000054097"/>
    </source>
</evidence>
<evidence type="ECO:0000256" key="1">
    <source>
        <dbReference type="SAM" id="MobiDB-lite"/>
    </source>
</evidence>
<dbReference type="EMBL" id="KN824756">
    <property type="protein sequence ID" value="KIM19379.1"/>
    <property type="molecule type" value="Genomic_DNA"/>
</dbReference>
<dbReference type="Proteomes" id="UP000054097">
    <property type="component" value="Unassembled WGS sequence"/>
</dbReference>
<protein>
    <submittedName>
        <fullName evidence="3">Uncharacterized protein</fullName>
    </submittedName>
</protein>
<dbReference type="STRING" id="933852.A0A0C3AGZ8"/>
<feature type="transmembrane region" description="Helical" evidence="2">
    <location>
        <begin position="75"/>
        <end position="97"/>
    </location>
</feature>
<gene>
    <name evidence="3" type="ORF">M408DRAFT_31277</name>
</gene>
<evidence type="ECO:0000313" key="3">
    <source>
        <dbReference type="EMBL" id="KIM19379.1"/>
    </source>
</evidence>
<keyword evidence="2" id="KW-0812">Transmembrane</keyword>
<sequence length="196" mass="20922">MDNLDDTIQHTFVVEKVANDPGWVSSQPGDESSYLYIDSVTFDIPGHSPSGSTSLSQRSSTSRSHSSSVSTPSCAAAIFVRVVGVIASIALVVAFNWHRRRLSQVVYPSTSNNPFIEAGMQFDGKIPEKVTQVMDTPLGMPSALAPVQEQAVTSLPSFSSLERDTAVAATTTTKKKPQLGEAIHNGTNSSSNPRVL</sequence>
<keyword evidence="4" id="KW-1185">Reference proteome</keyword>
<proteinExistence type="predicted"/>
<evidence type="ECO:0000256" key="2">
    <source>
        <dbReference type="SAM" id="Phobius"/>
    </source>
</evidence>
<reference evidence="3 4" key="1">
    <citation type="submission" date="2014-04" db="EMBL/GenBank/DDBJ databases">
        <authorList>
            <consortium name="DOE Joint Genome Institute"/>
            <person name="Kuo A."/>
            <person name="Zuccaro A."/>
            <person name="Kohler A."/>
            <person name="Nagy L.G."/>
            <person name="Floudas D."/>
            <person name="Copeland A."/>
            <person name="Barry K.W."/>
            <person name="Cichocki N."/>
            <person name="Veneault-Fourrey C."/>
            <person name="LaButti K."/>
            <person name="Lindquist E.A."/>
            <person name="Lipzen A."/>
            <person name="Lundell T."/>
            <person name="Morin E."/>
            <person name="Murat C."/>
            <person name="Sun H."/>
            <person name="Tunlid A."/>
            <person name="Henrissat B."/>
            <person name="Grigoriev I.V."/>
            <person name="Hibbett D.S."/>
            <person name="Martin F."/>
            <person name="Nordberg H.P."/>
            <person name="Cantor M.N."/>
            <person name="Hua S.X."/>
        </authorList>
    </citation>
    <scope>NUCLEOTIDE SEQUENCE [LARGE SCALE GENOMIC DNA]</scope>
    <source>
        <strain evidence="3 4">MAFF 305830</strain>
    </source>
</reference>
<feature type="region of interest" description="Disordered" evidence="1">
    <location>
        <begin position="169"/>
        <end position="196"/>
    </location>
</feature>
<feature type="region of interest" description="Disordered" evidence="1">
    <location>
        <begin position="48"/>
        <end position="69"/>
    </location>
</feature>
<dbReference type="AlphaFoldDB" id="A0A0C3AGZ8"/>
<dbReference type="HOGENOM" id="CLU_1390996_0_0_1"/>
<feature type="compositionally biased region" description="Polar residues" evidence="1">
    <location>
        <begin position="185"/>
        <end position="196"/>
    </location>
</feature>
<accession>A0A0C3AGZ8</accession>
<keyword evidence="2" id="KW-0472">Membrane</keyword>
<reference evidence="4" key="2">
    <citation type="submission" date="2015-01" db="EMBL/GenBank/DDBJ databases">
        <title>Evolutionary Origins and Diversification of the Mycorrhizal Mutualists.</title>
        <authorList>
            <consortium name="DOE Joint Genome Institute"/>
            <consortium name="Mycorrhizal Genomics Consortium"/>
            <person name="Kohler A."/>
            <person name="Kuo A."/>
            <person name="Nagy L.G."/>
            <person name="Floudas D."/>
            <person name="Copeland A."/>
            <person name="Barry K.W."/>
            <person name="Cichocki N."/>
            <person name="Veneault-Fourrey C."/>
            <person name="LaButti K."/>
            <person name="Lindquist E.A."/>
            <person name="Lipzen A."/>
            <person name="Lundell T."/>
            <person name="Morin E."/>
            <person name="Murat C."/>
            <person name="Riley R."/>
            <person name="Ohm R."/>
            <person name="Sun H."/>
            <person name="Tunlid A."/>
            <person name="Henrissat B."/>
            <person name="Grigoriev I.V."/>
            <person name="Hibbett D.S."/>
            <person name="Martin F."/>
        </authorList>
    </citation>
    <scope>NUCLEOTIDE SEQUENCE [LARGE SCALE GENOMIC DNA]</scope>
    <source>
        <strain evidence="4">MAFF 305830</strain>
    </source>
</reference>
<keyword evidence="2" id="KW-1133">Transmembrane helix</keyword>
<organism evidence="3 4">
    <name type="scientific">Serendipita vermifera MAFF 305830</name>
    <dbReference type="NCBI Taxonomy" id="933852"/>
    <lineage>
        <taxon>Eukaryota</taxon>
        <taxon>Fungi</taxon>
        <taxon>Dikarya</taxon>
        <taxon>Basidiomycota</taxon>
        <taxon>Agaricomycotina</taxon>
        <taxon>Agaricomycetes</taxon>
        <taxon>Sebacinales</taxon>
        <taxon>Serendipitaceae</taxon>
        <taxon>Serendipita</taxon>
    </lineage>
</organism>
<name>A0A0C3AGZ8_SERVB</name>